<reference evidence="3 4" key="1">
    <citation type="journal article" date="2016" name="Nat. Commun.">
        <title>Thousands of microbial genomes shed light on interconnected biogeochemical processes in an aquifer system.</title>
        <authorList>
            <person name="Anantharaman K."/>
            <person name="Brown C.T."/>
            <person name="Hug L.A."/>
            <person name="Sharon I."/>
            <person name="Castelle C.J."/>
            <person name="Probst A.J."/>
            <person name="Thomas B.C."/>
            <person name="Singh A."/>
            <person name="Wilkins M.J."/>
            <person name="Karaoz U."/>
            <person name="Brodie E.L."/>
            <person name="Williams K.H."/>
            <person name="Hubbard S.S."/>
            <person name="Banfield J.F."/>
        </authorList>
    </citation>
    <scope>NUCLEOTIDE SEQUENCE [LARGE SCALE GENOMIC DNA]</scope>
</reference>
<dbReference type="SMART" id="SM00448">
    <property type="entry name" value="REC"/>
    <property type="match status" value="1"/>
</dbReference>
<dbReference type="EMBL" id="MFJD01000016">
    <property type="protein sequence ID" value="OGG01400.1"/>
    <property type="molecule type" value="Genomic_DNA"/>
</dbReference>
<dbReference type="Proteomes" id="UP000178448">
    <property type="component" value="Unassembled WGS sequence"/>
</dbReference>
<evidence type="ECO:0000259" key="2">
    <source>
        <dbReference type="PROSITE" id="PS50110"/>
    </source>
</evidence>
<dbReference type="SUPFAM" id="SSF52172">
    <property type="entry name" value="CheY-like"/>
    <property type="match status" value="1"/>
</dbReference>
<comment type="caution">
    <text evidence="3">The sequence shown here is derived from an EMBL/GenBank/DDBJ whole genome shotgun (WGS) entry which is preliminary data.</text>
</comment>
<dbReference type="Gene3D" id="3.40.50.2300">
    <property type="match status" value="1"/>
</dbReference>
<organism evidence="3 4">
    <name type="scientific">Candidatus Gottesmanbacteria bacterium RBG_16_52_11</name>
    <dbReference type="NCBI Taxonomy" id="1798374"/>
    <lineage>
        <taxon>Bacteria</taxon>
        <taxon>Candidatus Gottesmaniibacteriota</taxon>
    </lineage>
</organism>
<dbReference type="InterPro" id="IPR001789">
    <property type="entry name" value="Sig_transdc_resp-reg_receiver"/>
</dbReference>
<evidence type="ECO:0000256" key="1">
    <source>
        <dbReference type="PROSITE-ProRule" id="PRU00169"/>
    </source>
</evidence>
<sequence>MPNRITTLVVDDEQITRVEFKEILTRFGFKCRIAGSEDAAVRIVENGFYPETAIIDYLIPTGRQAFLDGQSYGLTGGLRLSRYLLEKTEGRCRVILLTGLDSFREAAQQAGIWGYCEKPVIQRLFDVLSDGALKDDEIGKPTINIRDEITSRVSGKERR</sequence>
<gene>
    <name evidence="3" type="ORF">A2Z33_02575</name>
</gene>
<dbReference type="InterPro" id="IPR011006">
    <property type="entry name" value="CheY-like_superfamily"/>
</dbReference>
<keyword evidence="1" id="KW-0597">Phosphoprotein</keyword>
<dbReference type="PROSITE" id="PS50110">
    <property type="entry name" value="RESPONSE_REGULATORY"/>
    <property type="match status" value="1"/>
</dbReference>
<feature type="domain" description="Response regulatory" evidence="2">
    <location>
        <begin position="6"/>
        <end position="133"/>
    </location>
</feature>
<proteinExistence type="predicted"/>
<accession>A0A1F5YMJ2</accession>
<evidence type="ECO:0000313" key="3">
    <source>
        <dbReference type="EMBL" id="OGG01400.1"/>
    </source>
</evidence>
<protein>
    <recommendedName>
        <fullName evidence="2">Response regulatory domain-containing protein</fullName>
    </recommendedName>
</protein>
<dbReference type="GO" id="GO:0000160">
    <property type="term" value="P:phosphorelay signal transduction system"/>
    <property type="evidence" value="ECO:0007669"/>
    <property type="project" value="InterPro"/>
</dbReference>
<feature type="modified residue" description="4-aspartylphosphate" evidence="1">
    <location>
        <position position="56"/>
    </location>
</feature>
<name>A0A1F5YMJ2_9BACT</name>
<dbReference type="AlphaFoldDB" id="A0A1F5YMJ2"/>
<evidence type="ECO:0000313" key="4">
    <source>
        <dbReference type="Proteomes" id="UP000178448"/>
    </source>
</evidence>